<dbReference type="Pfam" id="PF00856">
    <property type="entry name" value="SET"/>
    <property type="match status" value="1"/>
</dbReference>
<dbReference type="PANTHER" id="PTHR47332:SF6">
    <property type="entry name" value="SET DOMAIN-CONTAINING PROTEIN"/>
    <property type="match status" value="1"/>
</dbReference>
<name>A0A8K0TIZ4_9PEZI</name>
<sequence length="428" mass="46179">MAMFSWLALSSVAAVVASTHPDVHPSPICINDPFGSHLPISCPTTSSVRSPASSPEIWTDQPRCIVWRPRYGPSASSPPVKEHCLFTQASFRSGHGVSLISTPGPASNLVGSGALSDTESFLPLSISPPRMFTPGPVVDSTGVSAYEVRDLPGKGKGVITLRRIEKGEVFMLDYPAILAAADFASAAWTKTQERLLQAAVSQLPRQTQRRVLDLARSQTDLDKDMALGDVFATNTCGVTLGDGGRYLGLFPEVSRMNHDCVPNAFYRLSPKTLTMQVVSYRQIDPGEEVTINLRRDHLKTDYGFTCACALCTAPSAKRAESDDRRMRLARARQEMSKAGGRGDAARAIKHAGEALVEVEAEDGLAPLACDFFAKMASLNLELGEHAEASSLAARALEGMLELAGPDAEGGRVGEMRALMKRIHREERK</sequence>
<dbReference type="EMBL" id="JAGPXD010000002">
    <property type="protein sequence ID" value="KAH7368390.1"/>
    <property type="molecule type" value="Genomic_DNA"/>
</dbReference>
<dbReference type="AlphaFoldDB" id="A0A8K0TIZ4"/>
<dbReference type="InterPro" id="IPR046341">
    <property type="entry name" value="SET_dom_sf"/>
</dbReference>
<evidence type="ECO:0000259" key="2">
    <source>
        <dbReference type="PROSITE" id="PS50280"/>
    </source>
</evidence>
<organism evidence="3 4">
    <name type="scientific">Plectosphaerella cucumerina</name>
    <dbReference type="NCBI Taxonomy" id="40658"/>
    <lineage>
        <taxon>Eukaryota</taxon>
        <taxon>Fungi</taxon>
        <taxon>Dikarya</taxon>
        <taxon>Ascomycota</taxon>
        <taxon>Pezizomycotina</taxon>
        <taxon>Sordariomycetes</taxon>
        <taxon>Hypocreomycetidae</taxon>
        <taxon>Glomerellales</taxon>
        <taxon>Plectosphaerellaceae</taxon>
        <taxon>Plectosphaerella</taxon>
    </lineage>
</organism>
<evidence type="ECO:0000313" key="4">
    <source>
        <dbReference type="Proteomes" id="UP000813385"/>
    </source>
</evidence>
<protein>
    <recommendedName>
        <fullName evidence="2">SET domain-containing protein</fullName>
    </recommendedName>
</protein>
<accession>A0A8K0TIZ4</accession>
<proteinExistence type="predicted"/>
<dbReference type="CDD" id="cd20071">
    <property type="entry name" value="SET_SMYD"/>
    <property type="match status" value="1"/>
</dbReference>
<gene>
    <name evidence="3" type="ORF">B0T11DRAFT_316578</name>
</gene>
<keyword evidence="1" id="KW-0732">Signal</keyword>
<feature type="domain" description="SET" evidence="2">
    <location>
        <begin position="144"/>
        <end position="294"/>
    </location>
</feature>
<dbReference type="PROSITE" id="PS50280">
    <property type="entry name" value="SET"/>
    <property type="match status" value="1"/>
</dbReference>
<dbReference type="Gene3D" id="2.170.270.10">
    <property type="entry name" value="SET domain"/>
    <property type="match status" value="1"/>
</dbReference>
<dbReference type="Gene3D" id="1.25.40.10">
    <property type="entry name" value="Tetratricopeptide repeat domain"/>
    <property type="match status" value="1"/>
</dbReference>
<evidence type="ECO:0000256" key="1">
    <source>
        <dbReference type="SAM" id="SignalP"/>
    </source>
</evidence>
<feature type="chain" id="PRO_5035422525" description="SET domain-containing protein" evidence="1">
    <location>
        <begin position="19"/>
        <end position="428"/>
    </location>
</feature>
<dbReference type="InterPro" id="IPR053185">
    <property type="entry name" value="SET_domain_protein"/>
</dbReference>
<dbReference type="InterPro" id="IPR001214">
    <property type="entry name" value="SET_dom"/>
</dbReference>
<keyword evidence="4" id="KW-1185">Reference proteome</keyword>
<comment type="caution">
    <text evidence="3">The sequence shown here is derived from an EMBL/GenBank/DDBJ whole genome shotgun (WGS) entry which is preliminary data.</text>
</comment>
<dbReference type="OrthoDB" id="438641at2759"/>
<evidence type="ECO:0000313" key="3">
    <source>
        <dbReference type="EMBL" id="KAH7368390.1"/>
    </source>
</evidence>
<dbReference type="InterPro" id="IPR011990">
    <property type="entry name" value="TPR-like_helical_dom_sf"/>
</dbReference>
<feature type="signal peptide" evidence="1">
    <location>
        <begin position="1"/>
        <end position="18"/>
    </location>
</feature>
<dbReference type="PANTHER" id="PTHR47332">
    <property type="entry name" value="SET DOMAIN-CONTAINING PROTEIN 5"/>
    <property type="match status" value="1"/>
</dbReference>
<dbReference type="SUPFAM" id="SSF82199">
    <property type="entry name" value="SET domain"/>
    <property type="match status" value="1"/>
</dbReference>
<dbReference type="Proteomes" id="UP000813385">
    <property type="component" value="Unassembled WGS sequence"/>
</dbReference>
<reference evidence="3" key="1">
    <citation type="journal article" date="2021" name="Nat. Commun.">
        <title>Genetic determinants of endophytism in the Arabidopsis root mycobiome.</title>
        <authorList>
            <person name="Mesny F."/>
            <person name="Miyauchi S."/>
            <person name="Thiergart T."/>
            <person name="Pickel B."/>
            <person name="Atanasova L."/>
            <person name="Karlsson M."/>
            <person name="Huettel B."/>
            <person name="Barry K.W."/>
            <person name="Haridas S."/>
            <person name="Chen C."/>
            <person name="Bauer D."/>
            <person name="Andreopoulos W."/>
            <person name="Pangilinan J."/>
            <person name="LaButti K."/>
            <person name="Riley R."/>
            <person name="Lipzen A."/>
            <person name="Clum A."/>
            <person name="Drula E."/>
            <person name="Henrissat B."/>
            <person name="Kohler A."/>
            <person name="Grigoriev I.V."/>
            <person name="Martin F.M."/>
            <person name="Hacquard S."/>
        </authorList>
    </citation>
    <scope>NUCLEOTIDE SEQUENCE</scope>
    <source>
        <strain evidence="3">MPI-CAGE-AT-0016</strain>
    </source>
</reference>